<name>L1ND93_9BACT</name>
<evidence type="ECO:0000313" key="2">
    <source>
        <dbReference type="Proteomes" id="UP000010433"/>
    </source>
</evidence>
<keyword evidence="2" id="KW-1185">Reference proteome</keyword>
<organism evidence="1 2">
    <name type="scientific">Hoylesella saccharolytica F0055</name>
    <dbReference type="NCBI Taxonomy" id="1127699"/>
    <lineage>
        <taxon>Bacteria</taxon>
        <taxon>Pseudomonadati</taxon>
        <taxon>Bacteroidota</taxon>
        <taxon>Bacteroidia</taxon>
        <taxon>Bacteroidales</taxon>
        <taxon>Prevotellaceae</taxon>
        <taxon>Hoylesella</taxon>
    </lineage>
</organism>
<dbReference type="EMBL" id="AMEP01000068">
    <property type="protein sequence ID" value="EKY01479.1"/>
    <property type="molecule type" value="Genomic_DNA"/>
</dbReference>
<gene>
    <name evidence="1" type="ORF">HMPREF9151_01021</name>
</gene>
<sequence length="57" mass="6828">MFYHPDTRVFSCKNTFQPAATQTPQLKFDFDRRRLSRRELKTLFVLGDSVAMHIYVF</sequence>
<proteinExistence type="predicted"/>
<dbReference type="Proteomes" id="UP000010433">
    <property type="component" value="Unassembled WGS sequence"/>
</dbReference>
<protein>
    <submittedName>
        <fullName evidence="1">Uncharacterized protein</fullName>
    </submittedName>
</protein>
<dbReference type="PATRIC" id="fig|1127699.3.peg.946"/>
<dbReference type="STRING" id="1127699.HMPREF9151_01021"/>
<evidence type="ECO:0000313" key="1">
    <source>
        <dbReference type="EMBL" id="EKY01479.1"/>
    </source>
</evidence>
<dbReference type="HOGENOM" id="CLU_2992949_0_0_10"/>
<accession>L1ND93</accession>
<reference evidence="1 2" key="1">
    <citation type="submission" date="2012-05" db="EMBL/GenBank/DDBJ databases">
        <authorList>
            <person name="Weinstock G."/>
            <person name="Sodergren E."/>
            <person name="Lobos E.A."/>
            <person name="Fulton L."/>
            <person name="Fulton R."/>
            <person name="Courtney L."/>
            <person name="Fronick C."/>
            <person name="O'Laughlin M."/>
            <person name="Godfrey J."/>
            <person name="Wilson R.M."/>
            <person name="Miner T."/>
            <person name="Farmer C."/>
            <person name="Delehaunty K."/>
            <person name="Cordes M."/>
            <person name="Minx P."/>
            <person name="Tomlinson C."/>
            <person name="Chen J."/>
            <person name="Wollam A."/>
            <person name="Pepin K.H."/>
            <person name="Bhonagiri V."/>
            <person name="Zhang X."/>
            <person name="Suruliraj S."/>
            <person name="Warren W."/>
            <person name="Mitreva M."/>
            <person name="Mardis E.R."/>
            <person name="Wilson R.K."/>
        </authorList>
    </citation>
    <scope>NUCLEOTIDE SEQUENCE [LARGE SCALE GENOMIC DNA]</scope>
    <source>
        <strain evidence="1 2">F0055</strain>
    </source>
</reference>
<dbReference type="AlphaFoldDB" id="L1ND93"/>
<comment type="caution">
    <text evidence="1">The sequence shown here is derived from an EMBL/GenBank/DDBJ whole genome shotgun (WGS) entry which is preliminary data.</text>
</comment>